<gene>
    <name evidence="1" type="ORF">GO755_26335</name>
</gene>
<name>A0A7K1SIN6_9BACT</name>
<proteinExistence type="predicted"/>
<sequence length="116" mass="13402">MNSKFLVNRNPSSNQLSGKSVAAEWSASLATFYDYYYKVDACIQENKLNEVARKRMMGLRMRMQAELQILLQDMNQSEVLTPAGNQRFKKQLVTHTRCLRQLNYQAFLLLAVPLPN</sequence>
<reference evidence="1 2" key="1">
    <citation type="submission" date="2019-12" db="EMBL/GenBank/DDBJ databases">
        <title>Spirosoma sp. HMF4905 genome sequencing and assembly.</title>
        <authorList>
            <person name="Kang H."/>
            <person name="Cha I."/>
            <person name="Kim H."/>
            <person name="Joh K."/>
        </authorList>
    </citation>
    <scope>NUCLEOTIDE SEQUENCE [LARGE SCALE GENOMIC DNA]</scope>
    <source>
        <strain evidence="1 2">HMF4905</strain>
    </source>
</reference>
<accession>A0A7K1SIN6</accession>
<dbReference type="AlphaFoldDB" id="A0A7K1SIN6"/>
<evidence type="ECO:0000313" key="2">
    <source>
        <dbReference type="Proteomes" id="UP000436006"/>
    </source>
</evidence>
<dbReference type="EMBL" id="WPIN01000011">
    <property type="protein sequence ID" value="MVM33584.1"/>
    <property type="molecule type" value="Genomic_DNA"/>
</dbReference>
<protein>
    <submittedName>
        <fullName evidence="1">Uncharacterized protein</fullName>
    </submittedName>
</protein>
<comment type="caution">
    <text evidence="1">The sequence shown here is derived from an EMBL/GenBank/DDBJ whole genome shotgun (WGS) entry which is preliminary data.</text>
</comment>
<organism evidence="1 2">
    <name type="scientific">Spirosoma arboris</name>
    <dbReference type="NCBI Taxonomy" id="2682092"/>
    <lineage>
        <taxon>Bacteria</taxon>
        <taxon>Pseudomonadati</taxon>
        <taxon>Bacteroidota</taxon>
        <taxon>Cytophagia</taxon>
        <taxon>Cytophagales</taxon>
        <taxon>Cytophagaceae</taxon>
        <taxon>Spirosoma</taxon>
    </lineage>
</organism>
<dbReference type="Proteomes" id="UP000436006">
    <property type="component" value="Unassembled WGS sequence"/>
</dbReference>
<dbReference type="RefSeq" id="WP_157588293.1">
    <property type="nucleotide sequence ID" value="NZ_WPIN01000011.1"/>
</dbReference>
<keyword evidence="2" id="KW-1185">Reference proteome</keyword>
<evidence type="ECO:0000313" key="1">
    <source>
        <dbReference type="EMBL" id="MVM33584.1"/>
    </source>
</evidence>